<dbReference type="InterPro" id="IPR000515">
    <property type="entry name" value="MetI-like"/>
</dbReference>
<dbReference type="Proteomes" id="UP001595803">
    <property type="component" value="Unassembled WGS sequence"/>
</dbReference>
<feature type="compositionally biased region" description="Polar residues" evidence="8">
    <location>
        <begin position="1"/>
        <end position="12"/>
    </location>
</feature>
<feature type="region of interest" description="Disordered" evidence="8">
    <location>
        <begin position="1"/>
        <end position="22"/>
    </location>
</feature>
<evidence type="ECO:0000256" key="5">
    <source>
        <dbReference type="ARBA" id="ARBA00022989"/>
    </source>
</evidence>
<dbReference type="InterPro" id="IPR051393">
    <property type="entry name" value="ABC_transporter_permease"/>
</dbReference>
<sequence length="310" mass="34582">MHEPVLNQSTRSPLGAALPGRRRRPRSNPLGYLFAAPYVIHFAVFTAYPLLFAFYLTVHRWDIVSADKPFVGGANFQRLLGDDLFFTALKNTLVFLSIHIPLQIALALLLAVILNEKLPMRGFFRTAFFLPYVTSGAIIAIIWTRLYADDGLLNGFLATLKVSPVGWLTTPEWAMPSIAIMATWKNVGYYLMIFLAGLQAIPAALYEEASLNGATAWQRFRYITLPLLNPAMLLVVILSTIGGFSLFVEPYVMTGGGPIDSTLSVVLLLYREAFQFLRMGYAATIGVVLAAIIFLVTFLQRRFVEQELTY</sequence>
<feature type="transmembrane region" description="Helical" evidence="7">
    <location>
        <begin position="30"/>
        <end position="56"/>
    </location>
</feature>
<feature type="transmembrane region" description="Helical" evidence="7">
    <location>
        <begin position="279"/>
        <end position="299"/>
    </location>
</feature>
<comment type="subcellular location">
    <subcellularLocation>
        <location evidence="1 7">Cell membrane</location>
        <topology evidence="1 7">Multi-pass membrane protein</topology>
    </subcellularLocation>
</comment>
<feature type="transmembrane region" description="Helical" evidence="7">
    <location>
        <begin position="126"/>
        <end position="148"/>
    </location>
</feature>
<protein>
    <submittedName>
        <fullName evidence="10">Carbohydrate ABC transporter permease</fullName>
    </submittedName>
</protein>
<accession>A0ABV7Z8L3</accession>
<keyword evidence="5 7" id="KW-1133">Transmembrane helix</keyword>
<reference evidence="11" key="1">
    <citation type="journal article" date="2019" name="Int. J. Syst. Evol. Microbiol.">
        <title>The Global Catalogue of Microorganisms (GCM) 10K type strain sequencing project: providing services to taxonomists for standard genome sequencing and annotation.</title>
        <authorList>
            <consortium name="The Broad Institute Genomics Platform"/>
            <consortium name="The Broad Institute Genome Sequencing Center for Infectious Disease"/>
            <person name="Wu L."/>
            <person name="Ma J."/>
        </authorList>
    </citation>
    <scope>NUCLEOTIDE SEQUENCE [LARGE SCALE GENOMIC DNA]</scope>
    <source>
        <strain evidence="11">CCTCC AB 2017081</strain>
    </source>
</reference>
<dbReference type="PANTHER" id="PTHR30193:SF37">
    <property type="entry name" value="INNER MEMBRANE ABC TRANSPORTER PERMEASE PROTEIN YCJO"/>
    <property type="match status" value="1"/>
</dbReference>
<evidence type="ECO:0000259" key="9">
    <source>
        <dbReference type="PROSITE" id="PS50928"/>
    </source>
</evidence>
<dbReference type="PROSITE" id="PS50928">
    <property type="entry name" value="ABC_TM1"/>
    <property type="match status" value="1"/>
</dbReference>
<feature type="transmembrane region" description="Helical" evidence="7">
    <location>
        <begin position="187"/>
        <end position="206"/>
    </location>
</feature>
<proteinExistence type="inferred from homology"/>
<dbReference type="CDD" id="cd06261">
    <property type="entry name" value="TM_PBP2"/>
    <property type="match status" value="1"/>
</dbReference>
<evidence type="ECO:0000256" key="6">
    <source>
        <dbReference type="ARBA" id="ARBA00023136"/>
    </source>
</evidence>
<name>A0ABV7Z8L3_9DEIO</name>
<keyword evidence="3" id="KW-1003">Cell membrane</keyword>
<keyword evidence="11" id="KW-1185">Reference proteome</keyword>
<dbReference type="SUPFAM" id="SSF161098">
    <property type="entry name" value="MetI-like"/>
    <property type="match status" value="1"/>
</dbReference>
<evidence type="ECO:0000256" key="4">
    <source>
        <dbReference type="ARBA" id="ARBA00022692"/>
    </source>
</evidence>
<feature type="domain" description="ABC transmembrane type-1" evidence="9">
    <location>
        <begin position="89"/>
        <end position="300"/>
    </location>
</feature>
<evidence type="ECO:0000256" key="3">
    <source>
        <dbReference type="ARBA" id="ARBA00022475"/>
    </source>
</evidence>
<dbReference type="Pfam" id="PF00528">
    <property type="entry name" value="BPD_transp_1"/>
    <property type="match status" value="1"/>
</dbReference>
<evidence type="ECO:0000256" key="8">
    <source>
        <dbReference type="SAM" id="MobiDB-lite"/>
    </source>
</evidence>
<keyword evidence="4 7" id="KW-0812">Transmembrane</keyword>
<evidence type="ECO:0000313" key="10">
    <source>
        <dbReference type="EMBL" id="MFC3833757.1"/>
    </source>
</evidence>
<organism evidence="10 11">
    <name type="scientific">Deinococcus rufus</name>
    <dbReference type="NCBI Taxonomy" id="2136097"/>
    <lineage>
        <taxon>Bacteria</taxon>
        <taxon>Thermotogati</taxon>
        <taxon>Deinococcota</taxon>
        <taxon>Deinococci</taxon>
        <taxon>Deinococcales</taxon>
        <taxon>Deinococcaceae</taxon>
        <taxon>Deinococcus</taxon>
    </lineage>
</organism>
<dbReference type="RefSeq" id="WP_322473556.1">
    <property type="nucleotide sequence ID" value="NZ_JBHRZG010000013.1"/>
</dbReference>
<keyword evidence="6 7" id="KW-0472">Membrane</keyword>
<dbReference type="Gene3D" id="1.10.3720.10">
    <property type="entry name" value="MetI-like"/>
    <property type="match status" value="1"/>
</dbReference>
<evidence type="ECO:0000256" key="1">
    <source>
        <dbReference type="ARBA" id="ARBA00004651"/>
    </source>
</evidence>
<gene>
    <name evidence="10" type="ORF">ACFOSB_12895</name>
</gene>
<comment type="caution">
    <text evidence="10">The sequence shown here is derived from an EMBL/GenBank/DDBJ whole genome shotgun (WGS) entry which is preliminary data.</text>
</comment>
<feature type="transmembrane region" description="Helical" evidence="7">
    <location>
        <begin position="93"/>
        <end position="114"/>
    </location>
</feature>
<dbReference type="EMBL" id="JBHRZG010000013">
    <property type="protein sequence ID" value="MFC3833757.1"/>
    <property type="molecule type" value="Genomic_DNA"/>
</dbReference>
<evidence type="ECO:0000256" key="7">
    <source>
        <dbReference type="RuleBase" id="RU363032"/>
    </source>
</evidence>
<evidence type="ECO:0000256" key="2">
    <source>
        <dbReference type="ARBA" id="ARBA00022448"/>
    </source>
</evidence>
<evidence type="ECO:0000313" key="11">
    <source>
        <dbReference type="Proteomes" id="UP001595803"/>
    </source>
</evidence>
<keyword evidence="2 7" id="KW-0813">Transport</keyword>
<dbReference type="PANTHER" id="PTHR30193">
    <property type="entry name" value="ABC TRANSPORTER PERMEASE PROTEIN"/>
    <property type="match status" value="1"/>
</dbReference>
<feature type="transmembrane region" description="Helical" evidence="7">
    <location>
        <begin position="227"/>
        <end position="248"/>
    </location>
</feature>
<dbReference type="InterPro" id="IPR035906">
    <property type="entry name" value="MetI-like_sf"/>
</dbReference>
<comment type="similarity">
    <text evidence="7">Belongs to the binding-protein-dependent transport system permease family.</text>
</comment>